<evidence type="ECO:0000256" key="9">
    <source>
        <dbReference type="ARBA" id="ARBA00048731"/>
    </source>
</evidence>
<dbReference type="AlphaFoldDB" id="A0A0K9NIY3"/>
<proteinExistence type="inferred from homology"/>
<reference evidence="13" key="1">
    <citation type="journal article" date="2016" name="Nature">
        <title>The genome of the seagrass Zostera marina reveals angiosperm adaptation to the sea.</title>
        <authorList>
            <person name="Olsen J.L."/>
            <person name="Rouze P."/>
            <person name="Verhelst B."/>
            <person name="Lin Y.-C."/>
            <person name="Bayer T."/>
            <person name="Collen J."/>
            <person name="Dattolo E."/>
            <person name="De Paoli E."/>
            <person name="Dittami S."/>
            <person name="Maumus F."/>
            <person name="Michel G."/>
            <person name="Kersting A."/>
            <person name="Lauritano C."/>
            <person name="Lohaus R."/>
            <person name="Toepel M."/>
            <person name="Tonon T."/>
            <person name="Vanneste K."/>
            <person name="Amirebrahimi M."/>
            <person name="Brakel J."/>
            <person name="Bostroem C."/>
            <person name="Chovatia M."/>
            <person name="Grimwood J."/>
            <person name="Jenkins J.W."/>
            <person name="Jueterbock A."/>
            <person name="Mraz A."/>
            <person name="Stam W.T."/>
            <person name="Tice H."/>
            <person name="Bornberg-Bauer E."/>
            <person name="Green P.J."/>
            <person name="Pearson G.A."/>
            <person name="Procaccini G."/>
            <person name="Duarte C.M."/>
            <person name="Schmutz J."/>
            <person name="Reusch T.B.H."/>
            <person name="Van de Peer Y."/>
        </authorList>
    </citation>
    <scope>NUCLEOTIDE SEQUENCE [LARGE SCALE GENOMIC DNA]</scope>
    <source>
        <strain evidence="13">cv. Finnish</strain>
    </source>
</reference>
<evidence type="ECO:0000256" key="6">
    <source>
        <dbReference type="ARBA" id="ARBA00022946"/>
    </source>
</evidence>
<evidence type="ECO:0000256" key="4">
    <source>
        <dbReference type="ARBA" id="ARBA00022528"/>
    </source>
</evidence>
<dbReference type="STRING" id="29655.A0A0K9NIY3"/>
<keyword evidence="6" id="KW-0809">Transit peptide</keyword>
<dbReference type="PROSITE" id="PS00671">
    <property type="entry name" value="D_2_HYDROXYACID_DH_3"/>
    <property type="match status" value="1"/>
</dbReference>
<dbReference type="InterPro" id="IPR029753">
    <property type="entry name" value="D-isomer_DH_CS"/>
</dbReference>
<dbReference type="FunFam" id="3.40.50.720:FF:000021">
    <property type="entry name" value="D-3-phosphoglycerate dehydrogenase"/>
    <property type="match status" value="1"/>
</dbReference>
<keyword evidence="4" id="KW-0150">Chloroplast</keyword>
<dbReference type="FunFam" id="3.30.1330.90:FF:000003">
    <property type="entry name" value="D-3-phosphoglycerate dehydrogenase"/>
    <property type="match status" value="1"/>
</dbReference>
<comment type="caution">
    <text evidence="12">The sequence shown here is derived from an EMBL/GenBank/DDBJ whole genome shotgun (WGS) entry which is preliminary data.</text>
</comment>
<comment type="subcellular location">
    <subcellularLocation>
        <location evidence="1">Plastid</location>
        <location evidence="1">Chloroplast</location>
    </subcellularLocation>
</comment>
<dbReference type="GO" id="GO:0006564">
    <property type="term" value="P:L-serine biosynthetic process"/>
    <property type="evidence" value="ECO:0007669"/>
    <property type="project" value="UniProtKB-KW"/>
</dbReference>
<name>A0A0K9NIY3_ZOSMR</name>
<evidence type="ECO:0000256" key="2">
    <source>
        <dbReference type="ARBA" id="ARBA00005216"/>
    </source>
</evidence>
<dbReference type="OMA" id="ATNCATR"/>
<evidence type="ECO:0000256" key="10">
    <source>
        <dbReference type="RuleBase" id="RU363003"/>
    </source>
</evidence>
<gene>
    <name evidence="12" type="ORF">ZOSMA_93G00470</name>
</gene>
<dbReference type="InterPro" id="IPR006139">
    <property type="entry name" value="D-isomer_2_OHA_DH_cat_dom"/>
</dbReference>
<dbReference type="PROSITE" id="PS00670">
    <property type="entry name" value="D_2_HYDROXYACID_DH_2"/>
    <property type="match status" value="1"/>
</dbReference>
<dbReference type="Proteomes" id="UP000036987">
    <property type="component" value="Unassembled WGS sequence"/>
</dbReference>
<dbReference type="UniPathway" id="UPA00135">
    <property type="reaction ID" value="UER00196"/>
</dbReference>
<dbReference type="Pfam" id="PF00389">
    <property type="entry name" value="2-Hacid_dh"/>
    <property type="match status" value="1"/>
</dbReference>
<dbReference type="EC" id="1.1.1.95" evidence="10"/>
<dbReference type="InterPro" id="IPR045626">
    <property type="entry name" value="PGDH_ASB_dom"/>
</dbReference>
<keyword evidence="7 10" id="KW-0560">Oxidoreductase</keyword>
<evidence type="ECO:0000259" key="11">
    <source>
        <dbReference type="PROSITE" id="PS51671"/>
    </source>
</evidence>
<dbReference type="InterPro" id="IPR029009">
    <property type="entry name" value="ASB_dom_sf"/>
</dbReference>
<dbReference type="FunFam" id="3.40.50.720:FF:000616">
    <property type="entry name" value="D-3-phosphoglycerate dehydrogenase 2 chloroplastic"/>
    <property type="match status" value="1"/>
</dbReference>
<evidence type="ECO:0000256" key="8">
    <source>
        <dbReference type="ARBA" id="ARBA00023027"/>
    </source>
</evidence>
<dbReference type="PANTHER" id="PTHR42938">
    <property type="entry name" value="FORMATE DEHYDROGENASE 1"/>
    <property type="match status" value="1"/>
</dbReference>
<dbReference type="OrthoDB" id="298012at2759"/>
<keyword evidence="5" id="KW-0934">Plastid</keyword>
<accession>A0A0K9NIY3</accession>
<feature type="domain" description="ACT" evidence="11">
    <location>
        <begin position="528"/>
        <end position="600"/>
    </location>
</feature>
<keyword evidence="13" id="KW-1185">Reference proteome</keyword>
<evidence type="ECO:0000256" key="3">
    <source>
        <dbReference type="ARBA" id="ARBA00005854"/>
    </source>
</evidence>
<organism evidence="12 13">
    <name type="scientific">Zostera marina</name>
    <name type="common">Eelgrass</name>
    <dbReference type="NCBI Taxonomy" id="29655"/>
    <lineage>
        <taxon>Eukaryota</taxon>
        <taxon>Viridiplantae</taxon>
        <taxon>Streptophyta</taxon>
        <taxon>Embryophyta</taxon>
        <taxon>Tracheophyta</taxon>
        <taxon>Spermatophyta</taxon>
        <taxon>Magnoliopsida</taxon>
        <taxon>Liliopsida</taxon>
        <taxon>Zosteraceae</taxon>
        <taxon>Zostera</taxon>
    </lineage>
</organism>
<dbReference type="SUPFAM" id="SSF143548">
    <property type="entry name" value="Serine metabolism enzymes domain"/>
    <property type="match status" value="1"/>
</dbReference>
<dbReference type="CDD" id="cd04902">
    <property type="entry name" value="ACT_3PGDH-xct"/>
    <property type="match status" value="1"/>
</dbReference>
<dbReference type="InterPro" id="IPR036291">
    <property type="entry name" value="NAD(P)-bd_dom_sf"/>
</dbReference>
<dbReference type="Gene3D" id="3.40.50.720">
    <property type="entry name" value="NAD(P)-binding Rossmann-like Domain"/>
    <property type="match status" value="2"/>
</dbReference>
<dbReference type="Gene3D" id="3.30.70.260">
    <property type="match status" value="1"/>
</dbReference>
<evidence type="ECO:0000313" key="12">
    <source>
        <dbReference type="EMBL" id="KMZ56583.1"/>
    </source>
</evidence>
<dbReference type="SUPFAM" id="SSF51735">
    <property type="entry name" value="NAD(P)-binding Rossmann-fold domains"/>
    <property type="match status" value="1"/>
</dbReference>
<keyword evidence="8 10" id="KW-0520">NAD</keyword>
<dbReference type="PROSITE" id="PS51671">
    <property type="entry name" value="ACT"/>
    <property type="match status" value="1"/>
</dbReference>
<dbReference type="Pfam" id="PF02826">
    <property type="entry name" value="2-Hacid_dh_C"/>
    <property type="match status" value="1"/>
</dbReference>
<dbReference type="InterPro" id="IPR006236">
    <property type="entry name" value="PGDH"/>
</dbReference>
<dbReference type="InterPro" id="IPR045865">
    <property type="entry name" value="ACT-like_dom_sf"/>
</dbReference>
<evidence type="ECO:0000256" key="7">
    <source>
        <dbReference type="ARBA" id="ARBA00023002"/>
    </source>
</evidence>
<dbReference type="InterPro" id="IPR006140">
    <property type="entry name" value="D-isomer_DH_NAD-bd"/>
</dbReference>
<dbReference type="SUPFAM" id="SSF52283">
    <property type="entry name" value="Formate/glycerate dehydrogenase catalytic domain-like"/>
    <property type="match status" value="1"/>
</dbReference>
<evidence type="ECO:0000256" key="5">
    <source>
        <dbReference type="ARBA" id="ARBA00022640"/>
    </source>
</evidence>
<dbReference type="InterPro" id="IPR002912">
    <property type="entry name" value="ACT_dom"/>
</dbReference>
<dbReference type="NCBIfam" id="TIGR01327">
    <property type="entry name" value="PGDH"/>
    <property type="match status" value="1"/>
</dbReference>
<keyword evidence="10" id="KW-0028">Amino-acid biosynthesis</keyword>
<dbReference type="PROSITE" id="PS00065">
    <property type="entry name" value="D_2_HYDROXYACID_DH_1"/>
    <property type="match status" value="1"/>
</dbReference>
<dbReference type="SUPFAM" id="SSF55021">
    <property type="entry name" value="ACT-like"/>
    <property type="match status" value="1"/>
</dbReference>
<dbReference type="FunFam" id="3.30.70.260:FF:000008">
    <property type="entry name" value="D-3-phosphoglycerate dehydrogenase, chloroplastic"/>
    <property type="match status" value="1"/>
</dbReference>
<dbReference type="CDD" id="cd12173">
    <property type="entry name" value="PGDH_4"/>
    <property type="match status" value="1"/>
</dbReference>
<evidence type="ECO:0000313" key="13">
    <source>
        <dbReference type="Proteomes" id="UP000036987"/>
    </source>
</evidence>
<dbReference type="PANTHER" id="PTHR42938:SF6">
    <property type="entry name" value="D-3-PHOSPHOGLYCERATE DEHYDROGENASE"/>
    <property type="match status" value="1"/>
</dbReference>
<dbReference type="GO" id="GO:0051287">
    <property type="term" value="F:NAD binding"/>
    <property type="evidence" value="ECO:0007669"/>
    <property type="project" value="UniProtKB-UniRule"/>
</dbReference>
<dbReference type="Pfam" id="PF19304">
    <property type="entry name" value="PGDH_inter"/>
    <property type="match status" value="1"/>
</dbReference>
<dbReference type="Gene3D" id="3.30.1330.90">
    <property type="entry name" value="D-3-phosphoglycerate dehydrogenase, domain 3"/>
    <property type="match status" value="1"/>
</dbReference>
<protein>
    <recommendedName>
        <fullName evidence="10">D-3-phosphoglycerate dehydrogenase</fullName>
        <ecNumber evidence="10">1.1.1.95</ecNumber>
    </recommendedName>
</protein>
<dbReference type="SMART" id="SM00997">
    <property type="entry name" value="AdoHcyase_NAD"/>
    <property type="match status" value="1"/>
</dbReference>
<keyword evidence="10" id="KW-0718">Serine biosynthesis</keyword>
<comment type="pathway">
    <text evidence="2 10">Amino-acid biosynthesis; L-serine biosynthesis; L-serine from 3-phospho-D-glycerate: step 1/3.</text>
</comment>
<comment type="catalytic activity">
    <reaction evidence="9 10">
        <text>(2R)-3-phosphoglycerate + NAD(+) = 3-phosphooxypyruvate + NADH + H(+)</text>
        <dbReference type="Rhea" id="RHEA:12641"/>
        <dbReference type="ChEBI" id="CHEBI:15378"/>
        <dbReference type="ChEBI" id="CHEBI:18110"/>
        <dbReference type="ChEBI" id="CHEBI:57540"/>
        <dbReference type="ChEBI" id="CHEBI:57945"/>
        <dbReference type="ChEBI" id="CHEBI:58272"/>
        <dbReference type="EC" id="1.1.1.95"/>
    </reaction>
</comment>
<dbReference type="GO" id="GO:0009570">
    <property type="term" value="C:chloroplast stroma"/>
    <property type="evidence" value="ECO:0000318"/>
    <property type="project" value="GO_Central"/>
</dbReference>
<dbReference type="InterPro" id="IPR029752">
    <property type="entry name" value="D-isomer_DH_CS1"/>
</dbReference>
<dbReference type="Pfam" id="PF01842">
    <property type="entry name" value="ACT"/>
    <property type="match status" value="1"/>
</dbReference>
<comment type="similarity">
    <text evidence="3 10">Belongs to the D-isomer specific 2-hydroxyacid dehydrogenase family.</text>
</comment>
<sequence>MLSFRSNNLHQHLVVARSSSFLPLKPLQSSIAHTHIHHNACSRSGAVFAIANQGTESNPTVLVAEKLGEAGLEFLRSFANVDCSYNLSHEELCAKIALCDALIVRSGTKVTREVFKSSAGRLRVVGRAGVGIDNVDLGAATEYGCLVVNAPTANTIAAAEHSISLLGAMARNIAQANASLKQGKWMRSKYVGVSLIGKTIAVMGFGKVGSELARRAKGLGMHVISHDPYASADHARAIGVDLVPFDEAIATADFISLHMPLTPATSKILNDQCFSMMKKGVRIVNVARGAVIDEDALVRALDSGIVAQAALDVFTLEPPLADNKLVLHEKVTVTPHLGASTVEAQEGVAIEIAEAVVGALKGELASTAVNAPMVPAKVVSELAPFLVLAEKLGRLAVQLVAGGGGIKSVKLTYASARSPDDLDTRILRATITKGLIEPVSDVFINLVNADFSAKQRGMRISEERIHIDGHTENPLELMQVHIADVESRFGSAVSETGDIQIEGRVKDGIPRLTKVGSFDVDVSLEGSLILCKQVDQPGMIGLVGSALGEENVNVNFMSVGRIAPRKHAIMAIGVDEQPTEAALHRIGEIPAIEDFVFLQL</sequence>
<dbReference type="EMBL" id="LFYR01002156">
    <property type="protein sequence ID" value="KMZ56583.1"/>
    <property type="molecule type" value="Genomic_DNA"/>
</dbReference>
<dbReference type="InterPro" id="IPR015878">
    <property type="entry name" value="Ado_hCys_hydrolase_NAD-bd"/>
</dbReference>
<evidence type="ECO:0000256" key="1">
    <source>
        <dbReference type="ARBA" id="ARBA00004229"/>
    </source>
</evidence>
<dbReference type="GO" id="GO:0004617">
    <property type="term" value="F:phosphoglycerate dehydrogenase activity"/>
    <property type="evidence" value="ECO:0000318"/>
    <property type="project" value="GO_Central"/>
</dbReference>